<dbReference type="InterPro" id="IPR039378">
    <property type="entry name" value="RNase_T2_prok"/>
</dbReference>
<dbReference type="Proteomes" id="UP000193778">
    <property type="component" value="Unassembled WGS sequence"/>
</dbReference>
<evidence type="ECO:0000256" key="3">
    <source>
        <dbReference type="SAM" id="SignalP"/>
    </source>
</evidence>
<dbReference type="GO" id="GO:0006401">
    <property type="term" value="P:RNA catabolic process"/>
    <property type="evidence" value="ECO:0007669"/>
    <property type="project" value="TreeGrafter"/>
</dbReference>
<evidence type="ECO:0000313" key="5">
    <source>
        <dbReference type="Proteomes" id="UP000193778"/>
    </source>
</evidence>
<dbReference type="OrthoDB" id="4720638at2"/>
<evidence type="ECO:0000313" key="4">
    <source>
        <dbReference type="EMBL" id="SLN58185.1"/>
    </source>
</evidence>
<name>A0A1X6ZPY7_9RHOB</name>
<keyword evidence="5" id="KW-1185">Reference proteome</keyword>
<reference evidence="5" key="1">
    <citation type="submission" date="2017-03" db="EMBL/GenBank/DDBJ databases">
        <authorList>
            <person name="Rodrigo-Torres L."/>
            <person name="Arahal R.D."/>
            <person name="Lucena T."/>
        </authorList>
    </citation>
    <scope>NUCLEOTIDE SEQUENCE [LARGE SCALE GENOMIC DNA]</scope>
    <source>
        <strain evidence="5">CECT 8411</strain>
    </source>
</reference>
<dbReference type="PROSITE" id="PS00531">
    <property type="entry name" value="RNASE_T2_2"/>
    <property type="match status" value="1"/>
</dbReference>
<dbReference type="GO" id="GO:0033897">
    <property type="term" value="F:ribonuclease T2 activity"/>
    <property type="evidence" value="ECO:0007669"/>
    <property type="project" value="InterPro"/>
</dbReference>
<comment type="similarity">
    <text evidence="1 2">Belongs to the RNase T2 family.</text>
</comment>
<gene>
    <name evidence="4" type="ORF">RUM8411_02838</name>
</gene>
<dbReference type="SUPFAM" id="SSF55895">
    <property type="entry name" value="Ribonuclease Rh-like"/>
    <property type="match status" value="1"/>
</dbReference>
<dbReference type="PROSITE" id="PS00530">
    <property type="entry name" value="RNASE_T2_1"/>
    <property type="match status" value="1"/>
</dbReference>
<protein>
    <submittedName>
        <fullName evidence="4">Ribonuclease I</fullName>
    </submittedName>
</protein>
<dbReference type="AlphaFoldDB" id="A0A1X6ZPY7"/>
<feature type="chain" id="PRO_5013344438" evidence="3">
    <location>
        <begin position="18"/>
        <end position="213"/>
    </location>
</feature>
<dbReference type="CDD" id="cd01062">
    <property type="entry name" value="RNase_T2_prok"/>
    <property type="match status" value="1"/>
</dbReference>
<dbReference type="PANTHER" id="PTHR11240">
    <property type="entry name" value="RIBONUCLEASE T2"/>
    <property type="match status" value="1"/>
</dbReference>
<dbReference type="InterPro" id="IPR018188">
    <property type="entry name" value="RNase_T2_His_AS_1"/>
</dbReference>
<sequence length="213" mass="24084">MRQVKLGLILWMVTAMAALGDGEKAGEFDYYVLALSWSPNWCAREGDARASDQCDARHDHGWILHGLWPQYHQGWPAFCRTSEAPPTRRMTREMTDIQGTSGLAWHQWKKHGTCSGLSAPDYYALSRQAYGQVRRPDVFRKLEASVKLPATVVEDAFLKANPSLEPDMITITCKQGYIEEVRLCLSRELEPVPCGRDVIRDCAAKDALFDPIR</sequence>
<accession>A0A1X6ZPY7</accession>
<dbReference type="InterPro" id="IPR036430">
    <property type="entry name" value="RNase_T2-like_sf"/>
</dbReference>
<evidence type="ECO:0000256" key="2">
    <source>
        <dbReference type="RuleBase" id="RU004328"/>
    </source>
</evidence>
<dbReference type="InterPro" id="IPR001568">
    <property type="entry name" value="RNase_T2-like"/>
</dbReference>
<dbReference type="EMBL" id="FWFP01000008">
    <property type="protein sequence ID" value="SLN58185.1"/>
    <property type="molecule type" value="Genomic_DNA"/>
</dbReference>
<dbReference type="RefSeq" id="WP_085823339.1">
    <property type="nucleotide sequence ID" value="NZ_FWFP01000008.1"/>
</dbReference>
<evidence type="ECO:0000256" key="1">
    <source>
        <dbReference type="ARBA" id="ARBA00007469"/>
    </source>
</evidence>
<dbReference type="Gene3D" id="3.90.730.10">
    <property type="entry name" value="Ribonuclease T2-like"/>
    <property type="match status" value="1"/>
</dbReference>
<dbReference type="GO" id="GO:0003723">
    <property type="term" value="F:RNA binding"/>
    <property type="evidence" value="ECO:0007669"/>
    <property type="project" value="InterPro"/>
</dbReference>
<dbReference type="Pfam" id="PF00445">
    <property type="entry name" value="Ribonuclease_T2"/>
    <property type="match status" value="1"/>
</dbReference>
<feature type="signal peptide" evidence="3">
    <location>
        <begin position="1"/>
        <end position="17"/>
    </location>
</feature>
<keyword evidence="3" id="KW-0732">Signal</keyword>
<proteinExistence type="inferred from homology"/>
<organism evidence="4 5">
    <name type="scientific">Ruegeria meonggei</name>
    <dbReference type="NCBI Taxonomy" id="1446476"/>
    <lineage>
        <taxon>Bacteria</taxon>
        <taxon>Pseudomonadati</taxon>
        <taxon>Pseudomonadota</taxon>
        <taxon>Alphaproteobacteria</taxon>
        <taxon>Rhodobacterales</taxon>
        <taxon>Roseobacteraceae</taxon>
        <taxon>Ruegeria</taxon>
    </lineage>
</organism>
<dbReference type="PANTHER" id="PTHR11240:SF22">
    <property type="entry name" value="RIBONUCLEASE T2"/>
    <property type="match status" value="1"/>
</dbReference>
<dbReference type="InterPro" id="IPR033130">
    <property type="entry name" value="RNase_T2_His_AS_2"/>
</dbReference>